<dbReference type="InterPro" id="IPR023404">
    <property type="entry name" value="rSAM_horseshoe"/>
</dbReference>
<evidence type="ECO:0000256" key="6">
    <source>
        <dbReference type="SAM" id="MobiDB-lite"/>
    </source>
</evidence>
<dbReference type="Pfam" id="PF04055">
    <property type="entry name" value="Radical_SAM"/>
    <property type="match status" value="1"/>
</dbReference>
<sequence length="575" mass="62746">MTIAMSPAPRLLLVHPPVVRPCEPPAGLARLAGTLRAAGRQVEVWDANLEALLALLQAPSLATDTWTRRAGRDRDHHLAALRDGRLFAHPDTYRRAIGDLERWLARLPCATAPFPDGGWHLSLTDCTHDQWEPTSSHDLQRLAADPLAHPAVAVLQPALRNRLLEREITHLGLSVNYLSQALAAAALAGLARQLRPDLRIILGGGLITSWLARGTRPPAGLAALADHLLTGPGEAGLLALLAAPPAPASVPLASASQPPRPDVAQPRPAPTSADGLPQAARPAPPEPSPPAPAPVDDPTTWAYDFSDFPLDQYLSPGLVLPFSLAHGCFYARCAFCPETFERQRYRPLPTALVGERLAALVNRYRPRLLHFLDDAIHPAVLQELAAHPPGVPWYGFARFAPPLDDPDFCRLLARAGCRMLQLGLESGDQAVLDELRKGLRLATAARILAHLHAAGIGTYVYLLFGTPAEDEEAARRTRDFVAAHAERISFLNVAIFNLPRQAPEAATLPTRPYTAGDLGLYLEFAHPRGWNRPQVRRFLEREFRRHPAIAPILRRDPPAFTSSHAPFFLVPPPRR</sequence>
<dbReference type="InterPro" id="IPR058240">
    <property type="entry name" value="rSAM_sf"/>
</dbReference>
<evidence type="ECO:0000256" key="5">
    <source>
        <dbReference type="ARBA" id="ARBA00023014"/>
    </source>
</evidence>
<dbReference type="Gene3D" id="3.80.30.20">
    <property type="entry name" value="tm_1862 like domain"/>
    <property type="match status" value="1"/>
</dbReference>
<dbReference type="GO" id="GO:0005829">
    <property type="term" value="C:cytosol"/>
    <property type="evidence" value="ECO:0007669"/>
    <property type="project" value="TreeGrafter"/>
</dbReference>
<keyword evidence="4" id="KW-0408">Iron</keyword>
<dbReference type="PANTHER" id="PTHR43409">
    <property type="entry name" value="ANAEROBIC MAGNESIUM-PROTOPORPHYRIN IX MONOMETHYL ESTER CYCLASE-RELATED"/>
    <property type="match status" value="1"/>
</dbReference>
<organism evidence="8 9">
    <name type="scientific">Candidatus Ozemobacter sibiricus</name>
    <dbReference type="NCBI Taxonomy" id="2268124"/>
    <lineage>
        <taxon>Bacteria</taxon>
        <taxon>Candidatus Ozemobacteria</taxon>
        <taxon>Candidatus Ozemobacterales</taxon>
        <taxon>Candidatus Ozemobacteraceae</taxon>
        <taxon>Candidatus Ozemobacter</taxon>
    </lineage>
</organism>
<evidence type="ECO:0000259" key="7">
    <source>
        <dbReference type="PROSITE" id="PS51918"/>
    </source>
</evidence>
<feature type="domain" description="Radical SAM core" evidence="7">
    <location>
        <begin position="314"/>
        <end position="532"/>
    </location>
</feature>
<dbReference type="InterPro" id="IPR006638">
    <property type="entry name" value="Elp3/MiaA/NifB-like_rSAM"/>
</dbReference>
<evidence type="ECO:0000313" key="8">
    <source>
        <dbReference type="EMBL" id="RCK81433.1"/>
    </source>
</evidence>
<proteinExistence type="predicted"/>
<evidence type="ECO:0000313" key="9">
    <source>
        <dbReference type="Proteomes" id="UP000252355"/>
    </source>
</evidence>
<dbReference type="SFLD" id="SFLDS00029">
    <property type="entry name" value="Radical_SAM"/>
    <property type="match status" value="1"/>
</dbReference>
<dbReference type="EMBL" id="QOQW01000002">
    <property type="protein sequence ID" value="RCK81433.1"/>
    <property type="molecule type" value="Genomic_DNA"/>
</dbReference>
<dbReference type="PANTHER" id="PTHR43409:SF7">
    <property type="entry name" value="BLL1977 PROTEIN"/>
    <property type="match status" value="1"/>
</dbReference>
<dbReference type="InterPro" id="IPR007197">
    <property type="entry name" value="rSAM"/>
</dbReference>
<dbReference type="AlphaFoldDB" id="A0A367ZTG1"/>
<gene>
    <name evidence="8" type="ORF">OZSIB_2302</name>
</gene>
<dbReference type="GO" id="GO:0051536">
    <property type="term" value="F:iron-sulfur cluster binding"/>
    <property type="evidence" value="ECO:0007669"/>
    <property type="project" value="UniProtKB-KW"/>
</dbReference>
<protein>
    <recommendedName>
        <fullName evidence="7">Radical SAM core domain-containing protein</fullName>
    </recommendedName>
</protein>
<dbReference type="Proteomes" id="UP000252355">
    <property type="component" value="Unassembled WGS sequence"/>
</dbReference>
<dbReference type="GO" id="GO:0046872">
    <property type="term" value="F:metal ion binding"/>
    <property type="evidence" value="ECO:0007669"/>
    <property type="project" value="UniProtKB-KW"/>
</dbReference>
<accession>A0A367ZTG1</accession>
<dbReference type="GO" id="GO:0003824">
    <property type="term" value="F:catalytic activity"/>
    <property type="evidence" value="ECO:0007669"/>
    <property type="project" value="InterPro"/>
</dbReference>
<keyword evidence="5" id="KW-0411">Iron-sulfur</keyword>
<keyword evidence="2" id="KW-0949">S-adenosyl-L-methionine</keyword>
<evidence type="ECO:0000256" key="4">
    <source>
        <dbReference type="ARBA" id="ARBA00023004"/>
    </source>
</evidence>
<dbReference type="SFLD" id="SFLDG01082">
    <property type="entry name" value="B12-binding_domain_containing"/>
    <property type="match status" value="1"/>
</dbReference>
<keyword evidence="3" id="KW-0479">Metal-binding</keyword>
<feature type="compositionally biased region" description="Pro residues" evidence="6">
    <location>
        <begin position="282"/>
        <end position="295"/>
    </location>
</feature>
<evidence type="ECO:0000256" key="2">
    <source>
        <dbReference type="ARBA" id="ARBA00022691"/>
    </source>
</evidence>
<name>A0A367ZTG1_9BACT</name>
<comment type="cofactor">
    <cofactor evidence="1">
        <name>[4Fe-4S] cluster</name>
        <dbReference type="ChEBI" id="CHEBI:49883"/>
    </cofactor>
</comment>
<dbReference type="SMART" id="SM00729">
    <property type="entry name" value="Elp3"/>
    <property type="match status" value="1"/>
</dbReference>
<evidence type="ECO:0000256" key="3">
    <source>
        <dbReference type="ARBA" id="ARBA00022723"/>
    </source>
</evidence>
<feature type="region of interest" description="Disordered" evidence="6">
    <location>
        <begin position="250"/>
        <end position="298"/>
    </location>
</feature>
<dbReference type="SUPFAM" id="SSF102114">
    <property type="entry name" value="Radical SAM enzymes"/>
    <property type="match status" value="1"/>
</dbReference>
<dbReference type="InterPro" id="IPR051198">
    <property type="entry name" value="BchE-like"/>
</dbReference>
<comment type="caution">
    <text evidence="8">The sequence shown here is derived from an EMBL/GenBank/DDBJ whole genome shotgun (WGS) entry which is preliminary data.</text>
</comment>
<evidence type="ECO:0000256" key="1">
    <source>
        <dbReference type="ARBA" id="ARBA00001966"/>
    </source>
</evidence>
<dbReference type="PROSITE" id="PS51918">
    <property type="entry name" value="RADICAL_SAM"/>
    <property type="match status" value="1"/>
</dbReference>
<reference evidence="8 9" key="1">
    <citation type="submission" date="2018-05" db="EMBL/GenBank/DDBJ databases">
        <title>A metagenomic window into the 2 km-deep terrestrial subsurface aquifer revealed taxonomically and functionally diverse microbial community comprising novel uncultured bacterial lineages.</title>
        <authorList>
            <person name="Kadnikov V.V."/>
            <person name="Mardanov A.V."/>
            <person name="Beletsky A.V."/>
            <person name="Banks D."/>
            <person name="Pimenov N.V."/>
            <person name="Frank Y.A."/>
            <person name="Karnachuk O.V."/>
            <person name="Ravin N.V."/>
        </authorList>
    </citation>
    <scope>NUCLEOTIDE SEQUENCE [LARGE SCALE GENOMIC DNA]</scope>
    <source>
        <strain evidence="8">BY5</strain>
    </source>
</reference>